<name>A0AA36AUK3_OCTVU</name>
<evidence type="ECO:0000313" key="2">
    <source>
        <dbReference type="EMBL" id="CAI9721856.1"/>
    </source>
</evidence>
<proteinExistence type="predicted"/>
<protein>
    <submittedName>
        <fullName evidence="2">Uncharacterized protein</fullName>
    </submittedName>
</protein>
<accession>A0AA36AUK3</accession>
<dbReference type="AlphaFoldDB" id="A0AA36AUK3"/>
<dbReference type="Proteomes" id="UP001162480">
    <property type="component" value="Chromosome 4"/>
</dbReference>
<evidence type="ECO:0000256" key="1">
    <source>
        <dbReference type="SAM" id="MobiDB-lite"/>
    </source>
</evidence>
<evidence type="ECO:0000313" key="3">
    <source>
        <dbReference type="Proteomes" id="UP001162480"/>
    </source>
</evidence>
<organism evidence="2 3">
    <name type="scientific">Octopus vulgaris</name>
    <name type="common">Common octopus</name>
    <dbReference type="NCBI Taxonomy" id="6645"/>
    <lineage>
        <taxon>Eukaryota</taxon>
        <taxon>Metazoa</taxon>
        <taxon>Spiralia</taxon>
        <taxon>Lophotrochozoa</taxon>
        <taxon>Mollusca</taxon>
        <taxon>Cephalopoda</taxon>
        <taxon>Coleoidea</taxon>
        <taxon>Octopodiformes</taxon>
        <taxon>Octopoda</taxon>
        <taxon>Incirrata</taxon>
        <taxon>Octopodidae</taxon>
        <taxon>Octopus</taxon>
    </lineage>
</organism>
<gene>
    <name evidence="2" type="ORF">OCTVUL_1B011947</name>
</gene>
<dbReference type="EMBL" id="OX597817">
    <property type="protein sequence ID" value="CAI9721856.1"/>
    <property type="molecule type" value="Genomic_DNA"/>
</dbReference>
<reference evidence="2" key="1">
    <citation type="submission" date="2023-08" db="EMBL/GenBank/DDBJ databases">
        <authorList>
            <person name="Alioto T."/>
            <person name="Alioto T."/>
            <person name="Gomez Garrido J."/>
        </authorList>
    </citation>
    <scope>NUCLEOTIDE SEQUENCE</scope>
</reference>
<feature type="region of interest" description="Disordered" evidence="1">
    <location>
        <begin position="1"/>
        <end position="28"/>
    </location>
</feature>
<keyword evidence="3" id="KW-1185">Reference proteome</keyword>
<sequence length="103" mass="11839">MKHALQKPVDGKPSKRAPINPKSTGQKQLQDFVTANTKRFFEILEVPCTFLEKDAEEWNDDESYANARYIAYGLKVWKTDSYGLKRCGKRRTTDGEIQQADNL</sequence>